<accession>A0ABR7G8E2</accession>
<reference evidence="4 5" key="1">
    <citation type="submission" date="2020-08" db="EMBL/GenBank/DDBJ databases">
        <title>Genome public.</title>
        <authorList>
            <person name="Liu C."/>
            <person name="Sun Q."/>
        </authorList>
    </citation>
    <scope>NUCLEOTIDE SEQUENCE [LARGE SCALE GENOMIC DNA]</scope>
    <source>
        <strain evidence="4 5">NSJ-13</strain>
    </source>
</reference>
<sequence>MKAAVFTINTRAYEQKKSSKTGAALKTTLEQIGFEVKEGVLPEDKTVVAAVMKQLADSEAVQLIITTGAVGYLKKDCAPDALMEVADRLLPGIPEAIRAYNIRYTKKVILDRGTAGIRNKTIIVNLHEGQKSAKESLEYIIMELVQALETMNA</sequence>
<dbReference type="EMBL" id="JACOPE010000001">
    <property type="protein sequence ID" value="MBC5683717.1"/>
    <property type="molecule type" value="Genomic_DNA"/>
</dbReference>
<dbReference type="SMART" id="SM00852">
    <property type="entry name" value="MoCF_biosynth"/>
    <property type="match status" value="1"/>
</dbReference>
<evidence type="ECO:0000256" key="1">
    <source>
        <dbReference type="ARBA" id="ARBA00005046"/>
    </source>
</evidence>
<dbReference type="SUPFAM" id="SSF53218">
    <property type="entry name" value="Molybdenum cofactor biosynthesis proteins"/>
    <property type="match status" value="1"/>
</dbReference>
<dbReference type="RefSeq" id="WP_022075743.1">
    <property type="nucleotide sequence ID" value="NZ_JACOPE010000001.1"/>
</dbReference>
<keyword evidence="2" id="KW-0501">Molybdenum cofactor biosynthesis</keyword>
<evidence type="ECO:0000259" key="3">
    <source>
        <dbReference type="SMART" id="SM00852"/>
    </source>
</evidence>
<keyword evidence="5" id="KW-1185">Reference proteome</keyword>
<dbReference type="Pfam" id="PF00994">
    <property type="entry name" value="MoCF_biosynth"/>
    <property type="match status" value="1"/>
</dbReference>
<dbReference type="Gene3D" id="3.40.980.10">
    <property type="entry name" value="MoaB/Mog-like domain"/>
    <property type="match status" value="1"/>
</dbReference>
<dbReference type="Proteomes" id="UP000631576">
    <property type="component" value="Unassembled WGS sequence"/>
</dbReference>
<evidence type="ECO:0000256" key="2">
    <source>
        <dbReference type="ARBA" id="ARBA00023150"/>
    </source>
</evidence>
<dbReference type="InterPro" id="IPR036425">
    <property type="entry name" value="MoaB/Mog-like_dom_sf"/>
</dbReference>
<gene>
    <name evidence="4" type="ORF">H8S40_09090</name>
</gene>
<proteinExistence type="predicted"/>
<dbReference type="PANTHER" id="PTHR43764">
    <property type="entry name" value="MOLYBDENUM COFACTOR BIOSYNTHESIS"/>
    <property type="match status" value="1"/>
</dbReference>
<comment type="caution">
    <text evidence="4">The sequence shown here is derived from an EMBL/GenBank/DDBJ whole genome shotgun (WGS) entry which is preliminary data.</text>
</comment>
<organism evidence="4 5">
    <name type="scientific">Ruminococcus hominis</name>
    <dbReference type="NCBI Taxonomy" id="2763065"/>
    <lineage>
        <taxon>Bacteria</taxon>
        <taxon>Bacillati</taxon>
        <taxon>Bacillota</taxon>
        <taxon>Clostridia</taxon>
        <taxon>Eubacteriales</taxon>
        <taxon>Oscillospiraceae</taxon>
        <taxon>Ruminococcus</taxon>
    </lineage>
</organism>
<dbReference type="PANTHER" id="PTHR43764:SF1">
    <property type="entry name" value="MOLYBDOPTERIN MOLYBDOTRANSFERASE"/>
    <property type="match status" value="1"/>
</dbReference>
<protein>
    <submittedName>
        <fullName evidence="4">Molybdenum cofactor biosynthesis protein</fullName>
    </submittedName>
</protein>
<name>A0ABR7G8E2_9FIRM</name>
<dbReference type="InterPro" id="IPR051920">
    <property type="entry name" value="MPT_Adenylyltrnsfr/MoaC-Rel"/>
</dbReference>
<evidence type="ECO:0000313" key="5">
    <source>
        <dbReference type="Proteomes" id="UP000631576"/>
    </source>
</evidence>
<dbReference type="InterPro" id="IPR001453">
    <property type="entry name" value="MoaB/Mog_dom"/>
</dbReference>
<feature type="domain" description="MoaB/Mog" evidence="3">
    <location>
        <begin position="4"/>
        <end position="147"/>
    </location>
</feature>
<evidence type="ECO:0000313" key="4">
    <source>
        <dbReference type="EMBL" id="MBC5683717.1"/>
    </source>
</evidence>
<comment type="pathway">
    <text evidence="1">Cofactor biosynthesis; molybdopterin biosynthesis.</text>
</comment>